<keyword evidence="1" id="KW-0808">Transferase</keyword>
<evidence type="ECO:0000259" key="2">
    <source>
        <dbReference type="Pfam" id="PF08541"/>
    </source>
</evidence>
<dbReference type="KEGG" id="aau:AAur_3373"/>
<gene>
    <name evidence="3" type="ordered locus">AAur_3373</name>
</gene>
<dbReference type="Pfam" id="PF08541">
    <property type="entry name" value="ACP_syn_III_C"/>
    <property type="match status" value="1"/>
</dbReference>
<organism evidence="3 4">
    <name type="scientific">Paenarthrobacter aurescens (strain TC1)</name>
    <dbReference type="NCBI Taxonomy" id="290340"/>
    <lineage>
        <taxon>Bacteria</taxon>
        <taxon>Bacillati</taxon>
        <taxon>Actinomycetota</taxon>
        <taxon>Actinomycetes</taxon>
        <taxon>Micrococcales</taxon>
        <taxon>Micrococcaceae</taxon>
        <taxon>Paenarthrobacter</taxon>
    </lineage>
</organism>
<dbReference type="Proteomes" id="UP000000637">
    <property type="component" value="Chromosome"/>
</dbReference>
<dbReference type="STRING" id="290340.AAur_3373"/>
<keyword evidence="4" id="KW-1185">Reference proteome</keyword>
<proteinExistence type="predicted"/>
<dbReference type="eggNOG" id="COG0332">
    <property type="taxonomic scope" value="Bacteria"/>
</dbReference>
<protein>
    <submittedName>
        <fullName evidence="3">3-oxoacyl-(Acyl-carrier-protein) synthase III</fullName>
    </submittedName>
</protein>
<evidence type="ECO:0000256" key="1">
    <source>
        <dbReference type="ARBA" id="ARBA00022679"/>
    </source>
</evidence>
<dbReference type="SUPFAM" id="SSF53901">
    <property type="entry name" value="Thiolase-like"/>
    <property type="match status" value="1"/>
</dbReference>
<dbReference type="InterPro" id="IPR016039">
    <property type="entry name" value="Thiolase-like"/>
</dbReference>
<accession>A1RA07</accession>
<name>A1RA07_PAEAT</name>
<evidence type="ECO:0000313" key="3">
    <source>
        <dbReference type="EMBL" id="ABM08653.1"/>
    </source>
</evidence>
<feature type="domain" description="Beta-ketoacyl-[acyl-carrier-protein] synthase III C-terminal" evidence="2">
    <location>
        <begin position="290"/>
        <end position="336"/>
    </location>
</feature>
<dbReference type="OrthoDB" id="7055207at2"/>
<dbReference type="GO" id="GO:0016746">
    <property type="term" value="F:acyltransferase activity"/>
    <property type="evidence" value="ECO:0007669"/>
    <property type="project" value="InterPro"/>
</dbReference>
<sequence>MKTPSINICAGAVVYPPVETTQLTEYAGGPTTATIPTAHFAGAPLLAVAAAREALERGGIGSEDIVCNAHAWVNYQGHDLWSPQHFIAQEIGAVHSRSSGVFDVCNGGESAIELVAMRLLGSSDVRPHDIALTTTADLFREPAFNRFSSDLGVWYGDSGSALVLGLERDMEDQAVQLLSARSTSMPIAEAMHRTREGFFDYAAGSDRSIDVRATKAQFLAEGGGASFLTSMGGGVRSVVLGSLSDAGISPHDPRVKHLLLPRIDQSTIDRVYLPPLHGVTSAAYRSLPRNKYGHLGAGDTPVNIVEFVQGGDYDAGDIALFVCAGAGFTVSCLCVRLPDPSLVARSFATVNDFIPA</sequence>
<dbReference type="Gene3D" id="3.40.47.10">
    <property type="match status" value="2"/>
</dbReference>
<dbReference type="AlphaFoldDB" id="A1RA07"/>
<evidence type="ECO:0000313" key="4">
    <source>
        <dbReference type="Proteomes" id="UP000000637"/>
    </source>
</evidence>
<dbReference type="EMBL" id="CP000474">
    <property type="protein sequence ID" value="ABM08653.1"/>
    <property type="molecule type" value="Genomic_DNA"/>
</dbReference>
<dbReference type="HOGENOM" id="CLU_039592_2_0_11"/>
<dbReference type="RefSeq" id="WP_011775995.1">
    <property type="nucleotide sequence ID" value="NC_008711.1"/>
</dbReference>
<reference evidence="3 4" key="1">
    <citation type="journal article" date="2006" name="PLoS Genet.">
        <title>Secrets of soil survival revealed by the genome sequence of Arthrobacter aurescens TC1.</title>
        <authorList>
            <person name="Mongodin E.F."/>
            <person name="Shapir N."/>
            <person name="Daugherty S.C."/>
            <person name="DeBoy R.T."/>
            <person name="Emerson J.B."/>
            <person name="Shvartzbeyn A."/>
            <person name="Radune D."/>
            <person name="Vamathevan J."/>
            <person name="Riggs F."/>
            <person name="Grinberg V."/>
            <person name="Khouri H."/>
            <person name="Wackett L.P."/>
            <person name="Nelson K.E."/>
            <person name="Sadowsky M.J."/>
        </authorList>
    </citation>
    <scope>NUCLEOTIDE SEQUENCE [LARGE SCALE GENOMIC DNA]</scope>
    <source>
        <strain evidence="3 4">TC1</strain>
    </source>
</reference>
<dbReference type="InterPro" id="IPR013747">
    <property type="entry name" value="ACP_syn_III_C"/>
</dbReference>